<dbReference type="InterPro" id="IPR050951">
    <property type="entry name" value="Retrovirus_Pol_polyprotein"/>
</dbReference>
<reference evidence="1" key="1">
    <citation type="journal article" date="2023" name="Front. Mar. Sci.">
        <title>A new Merluccius polli reference genome to investigate the effects of global change in West African waters.</title>
        <authorList>
            <person name="Mateo J.L."/>
            <person name="Blanco-Fernandez C."/>
            <person name="Garcia-Vazquez E."/>
            <person name="Machado-Schiaffino G."/>
        </authorList>
    </citation>
    <scope>NUCLEOTIDE SEQUENCE</scope>
    <source>
        <strain evidence="1">C29</strain>
        <tissue evidence="1">Fin</tissue>
    </source>
</reference>
<dbReference type="PANTHER" id="PTHR37984:SF9">
    <property type="entry name" value="INTEGRASE CATALYTIC DOMAIN-CONTAINING PROTEIN"/>
    <property type="match status" value="1"/>
</dbReference>
<organism evidence="1 2">
    <name type="scientific">Merluccius polli</name>
    <name type="common">Benguela hake</name>
    <name type="synonym">Merluccius cadenati</name>
    <dbReference type="NCBI Taxonomy" id="89951"/>
    <lineage>
        <taxon>Eukaryota</taxon>
        <taxon>Metazoa</taxon>
        <taxon>Chordata</taxon>
        <taxon>Craniata</taxon>
        <taxon>Vertebrata</taxon>
        <taxon>Euteleostomi</taxon>
        <taxon>Actinopterygii</taxon>
        <taxon>Neopterygii</taxon>
        <taxon>Teleostei</taxon>
        <taxon>Neoteleostei</taxon>
        <taxon>Acanthomorphata</taxon>
        <taxon>Zeiogadaria</taxon>
        <taxon>Gadariae</taxon>
        <taxon>Gadiformes</taxon>
        <taxon>Gadoidei</taxon>
        <taxon>Merlucciidae</taxon>
        <taxon>Merluccius</taxon>
    </lineage>
</organism>
<name>A0AA47M8U4_MERPO</name>
<dbReference type="Proteomes" id="UP001174136">
    <property type="component" value="Unassembled WGS sequence"/>
</dbReference>
<proteinExistence type="predicted"/>
<dbReference type="AlphaFoldDB" id="A0AA47M8U4"/>
<dbReference type="PANTHER" id="PTHR37984">
    <property type="entry name" value="PROTEIN CBG26694"/>
    <property type="match status" value="1"/>
</dbReference>
<evidence type="ECO:0000313" key="2">
    <source>
        <dbReference type="Proteomes" id="UP001174136"/>
    </source>
</evidence>
<dbReference type="EMBL" id="JAOPHQ010005412">
    <property type="protein sequence ID" value="KAK0135671.1"/>
    <property type="molecule type" value="Genomic_DNA"/>
</dbReference>
<gene>
    <name evidence="1" type="ORF">N1851_028469</name>
</gene>
<sequence>MRLMRYTYSIVYASGKSLLTADTLSRSPVTSCMSTDNKELMESRNIYVDCVIENLPVSSSYVENLIEQLKADNVCSRVMILCAEGWPPHAKQDPVLKNYWPDIFLFTLDAEIPLTLDTLPHNSLLLKGMRLVIPSAMWNDVLAKLHKGHLGIVKCKESE</sequence>
<protein>
    <submittedName>
        <fullName evidence="1">Uncharacterized protein</fullName>
    </submittedName>
</protein>
<accession>A0AA47M8U4</accession>
<comment type="caution">
    <text evidence="1">The sequence shown here is derived from an EMBL/GenBank/DDBJ whole genome shotgun (WGS) entry which is preliminary data.</text>
</comment>
<keyword evidence="2" id="KW-1185">Reference proteome</keyword>
<evidence type="ECO:0000313" key="1">
    <source>
        <dbReference type="EMBL" id="KAK0135671.1"/>
    </source>
</evidence>